<dbReference type="PROSITE" id="PS51257">
    <property type="entry name" value="PROKAR_LIPOPROTEIN"/>
    <property type="match status" value="1"/>
</dbReference>
<organism evidence="3 4">
    <name type="scientific">Massilimicrobiota timonensis</name>
    <dbReference type="NCBI Taxonomy" id="1776392"/>
    <lineage>
        <taxon>Bacteria</taxon>
        <taxon>Bacillati</taxon>
        <taxon>Bacillota</taxon>
        <taxon>Erysipelotrichia</taxon>
        <taxon>Erysipelotrichales</taxon>
        <taxon>Erysipelotrichaceae</taxon>
        <taxon>Massilimicrobiota</taxon>
    </lineage>
</organism>
<evidence type="ECO:0000313" key="3">
    <source>
        <dbReference type="EMBL" id="MDM8195510.1"/>
    </source>
</evidence>
<dbReference type="InterPro" id="IPR052169">
    <property type="entry name" value="CW_Biosynth-Accessory"/>
</dbReference>
<dbReference type="SUPFAM" id="SSF56300">
    <property type="entry name" value="Metallo-dependent phosphatases"/>
    <property type="match status" value="1"/>
</dbReference>
<dbReference type="Pfam" id="PF09587">
    <property type="entry name" value="PGA_cap"/>
    <property type="match status" value="1"/>
</dbReference>
<dbReference type="Proteomes" id="UP001529275">
    <property type="component" value="Unassembled WGS sequence"/>
</dbReference>
<dbReference type="InterPro" id="IPR019079">
    <property type="entry name" value="Capsule_synth_CapA"/>
</dbReference>
<dbReference type="EC" id="3.1.-.-" evidence="3"/>
<dbReference type="RefSeq" id="WP_289527444.1">
    <property type="nucleotide sequence ID" value="NZ_JAUDCK010000009.1"/>
</dbReference>
<dbReference type="EMBL" id="JAUDCK010000009">
    <property type="protein sequence ID" value="MDM8195510.1"/>
    <property type="molecule type" value="Genomic_DNA"/>
</dbReference>
<evidence type="ECO:0000313" key="4">
    <source>
        <dbReference type="Proteomes" id="UP001529275"/>
    </source>
</evidence>
<dbReference type="PANTHER" id="PTHR33393">
    <property type="entry name" value="POLYGLUTAMINE SYNTHESIS ACCESSORY PROTEIN RV0574C-RELATED"/>
    <property type="match status" value="1"/>
</dbReference>
<dbReference type="Gene3D" id="3.60.21.10">
    <property type="match status" value="1"/>
</dbReference>
<keyword evidence="3" id="KW-0378">Hydrolase</keyword>
<sequence length="376" mass="42955">MKKIIQLLISVLLISGCQNTPKKEKVQEPKKDDTVSFVAVGDNLMHQRLLDEAKADDDYDFSSYYTNIKPYIEQADLAFVNQETILGGGKASGYPYFNTPDAMAKNLHDVGFDIVNGSTNHALDQGYEGIQHSIQVFKNYQDMHYIGLYQSQEERDQIQVVEKDGLRIAFLAYNQMLNYTEDYPSYCINDFDEEKMKNDVENAKEISDIVIVSCHWGIENDMEPQPFQKKNAKFLADLGVDIVLGTHTHTLQPVEWIEGQDGHQTLVAYSLGNFISGMLEEDSQLGGMLTCDFKKDGSEWSIQNVTLVPLMNHYETTNQKNIIDTREKFTVYRLKDYTDELAKKHALQGYNGITISKERMQEKVKERVGSHIQIDM</sequence>
<accession>A0ABT7UJ35</accession>
<comment type="caution">
    <text evidence="3">The sequence shown here is derived from an EMBL/GenBank/DDBJ whole genome shotgun (WGS) entry which is preliminary data.</text>
</comment>
<reference evidence="3 4" key="2">
    <citation type="submission" date="2023-06" db="EMBL/GenBank/DDBJ databases">
        <authorList>
            <person name="Zeman M."/>
            <person name="Kubasova T."/>
            <person name="Jahodarova E."/>
            <person name="Nykrynova M."/>
            <person name="Rychlik I."/>
        </authorList>
    </citation>
    <scope>NUCLEOTIDE SEQUENCE [LARGE SCALE GENOMIC DNA]</scope>
    <source>
        <strain evidence="3 4">ET341</strain>
    </source>
</reference>
<reference evidence="4" key="1">
    <citation type="submission" date="2023-06" db="EMBL/GenBank/DDBJ databases">
        <title>Identification and characterization of horizontal gene transfer across gut microbiota members of farm animals based on homology search.</title>
        <authorList>
            <person name="Zeman M."/>
            <person name="Kubasova T."/>
            <person name="Jahodarova E."/>
            <person name="Nykrynova M."/>
            <person name="Rychlik I."/>
        </authorList>
    </citation>
    <scope>NUCLEOTIDE SEQUENCE [LARGE SCALE GENOMIC DNA]</scope>
    <source>
        <strain evidence="4">ET341</strain>
    </source>
</reference>
<dbReference type="PANTHER" id="PTHR33393:SF12">
    <property type="entry name" value="CAPSULE BIOSYNTHESIS PROTEIN CAPA"/>
    <property type="match status" value="1"/>
</dbReference>
<dbReference type="GO" id="GO:0016787">
    <property type="term" value="F:hydrolase activity"/>
    <property type="evidence" value="ECO:0007669"/>
    <property type="project" value="UniProtKB-KW"/>
</dbReference>
<evidence type="ECO:0000259" key="2">
    <source>
        <dbReference type="SMART" id="SM00854"/>
    </source>
</evidence>
<dbReference type="InterPro" id="IPR029052">
    <property type="entry name" value="Metallo-depent_PP-like"/>
</dbReference>
<evidence type="ECO:0000256" key="1">
    <source>
        <dbReference type="ARBA" id="ARBA00005662"/>
    </source>
</evidence>
<feature type="domain" description="Capsule synthesis protein CapA" evidence="2">
    <location>
        <begin position="36"/>
        <end position="278"/>
    </location>
</feature>
<proteinExistence type="inferred from homology"/>
<name>A0ABT7UJ35_9FIRM</name>
<comment type="similarity">
    <text evidence="1">Belongs to the CapA family.</text>
</comment>
<protein>
    <submittedName>
        <fullName evidence="3">CapA family protein</fullName>
        <ecNumber evidence="3">3.1.-.-</ecNumber>
    </submittedName>
</protein>
<dbReference type="CDD" id="cd07381">
    <property type="entry name" value="MPP_CapA"/>
    <property type="match status" value="1"/>
</dbReference>
<dbReference type="SMART" id="SM00854">
    <property type="entry name" value="PGA_cap"/>
    <property type="match status" value="1"/>
</dbReference>
<keyword evidence="4" id="KW-1185">Reference proteome</keyword>
<gene>
    <name evidence="3" type="ORF">QUV98_04145</name>
</gene>